<proteinExistence type="predicted"/>
<dbReference type="EMBL" id="BLLK01000045">
    <property type="protein sequence ID" value="GFH52091.1"/>
    <property type="molecule type" value="Genomic_DNA"/>
</dbReference>
<accession>A0AAD3CTS0</accession>
<keyword evidence="2" id="KW-1185">Reference proteome</keyword>
<dbReference type="Proteomes" id="UP001054902">
    <property type="component" value="Unassembled WGS sequence"/>
</dbReference>
<dbReference type="AlphaFoldDB" id="A0AAD3CTS0"/>
<sequence length="109" mass="12536">MIANGKTRSKGGNLKNVSAQDIRLLRLLYLTSKDGNATYLDYDLGETFEERNKNLHEIHNDLVEIWEGIISKVNTQDPSQFHHCDRKFCTCHKLRPKFMDGVMSQQVIG</sequence>
<comment type="caution">
    <text evidence="1">The sequence shown here is derived from an EMBL/GenBank/DDBJ whole genome shotgun (WGS) entry which is preliminary data.</text>
</comment>
<protein>
    <submittedName>
        <fullName evidence="1">Uncharacterized protein</fullName>
    </submittedName>
</protein>
<evidence type="ECO:0000313" key="2">
    <source>
        <dbReference type="Proteomes" id="UP001054902"/>
    </source>
</evidence>
<evidence type="ECO:0000313" key="1">
    <source>
        <dbReference type="EMBL" id="GFH52091.1"/>
    </source>
</evidence>
<name>A0AAD3CTS0_9STRA</name>
<organism evidence="1 2">
    <name type="scientific">Chaetoceros tenuissimus</name>
    <dbReference type="NCBI Taxonomy" id="426638"/>
    <lineage>
        <taxon>Eukaryota</taxon>
        <taxon>Sar</taxon>
        <taxon>Stramenopiles</taxon>
        <taxon>Ochrophyta</taxon>
        <taxon>Bacillariophyta</taxon>
        <taxon>Coscinodiscophyceae</taxon>
        <taxon>Chaetocerotophycidae</taxon>
        <taxon>Chaetocerotales</taxon>
        <taxon>Chaetocerotaceae</taxon>
        <taxon>Chaetoceros</taxon>
    </lineage>
</organism>
<gene>
    <name evidence="1" type="ORF">CTEN210_08567</name>
</gene>
<reference evidence="1 2" key="1">
    <citation type="journal article" date="2021" name="Sci. Rep.">
        <title>The genome of the diatom Chaetoceros tenuissimus carries an ancient integrated fragment of an extant virus.</title>
        <authorList>
            <person name="Hongo Y."/>
            <person name="Kimura K."/>
            <person name="Takaki Y."/>
            <person name="Yoshida Y."/>
            <person name="Baba S."/>
            <person name="Kobayashi G."/>
            <person name="Nagasaki K."/>
            <person name="Hano T."/>
            <person name="Tomaru Y."/>
        </authorList>
    </citation>
    <scope>NUCLEOTIDE SEQUENCE [LARGE SCALE GENOMIC DNA]</scope>
    <source>
        <strain evidence="1 2">NIES-3715</strain>
    </source>
</reference>